<accession>A0A0A9A4Y1</accession>
<sequence>MEGTLCTFSFVPLLCQIYLLLDFFWEKLNKENASYYLFGEYYLTIMYFYQTLTGMSLPPYCIGMVLTDMHTTQAH</sequence>
<keyword evidence="1" id="KW-1133">Transmembrane helix</keyword>
<dbReference type="EMBL" id="GBRH01251166">
    <property type="protein sequence ID" value="JAD46729.1"/>
    <property type="molecule type" value="Transcribed_RNA"/>
</dbReference>
<reference evidence="2" key="2">
    <citation type="journal article" date="2015" name="Data Brief">
        <title>Shoot transcriptome of the giant reed, Arundo donax.</title>
        <authorList>
            <person name="Barrero R.A."/>
            <person name="Guerrero F.D."/>
            <person name="Moolhuijzen P."/>
            <person name="Goolsby J.A."/>
            <person name="Tidwell J."/>
            <person name="Bellgard S.E."/>
            <person name="Bellgard M.I."/>
        </authorList>
    </citation>
    <scope>NUCLEOTIDE SEQUENCE</scope>
    <source>
        <tissue evidence="2">Shoot tissue taken approximately 20 cm above the soil surface</tissue>
    </source>
</reference>
<feature type="transmembrane region" description="Helical" evidence="1">
    <location>
        <begin position="7"/>
        <end position="25"/>
    </location>
</feature>
<proteinExistence type="predicted"/>
<name>A0A0A9A4Y1_ARUDO</name>
<keyword evidence="1" id="KW-0472">Membrane</keyword>
<feature type="transmembrane region" description="Helical" evidence="1">
    <location>
        <begin position="45"/>
        <end position="66"/>
    </location>
</feature>
<organism evidence="2">
    <name type="scientific">Arundo donax</name>
    <name type="common">Giant reed</name>
    <name type="synonym">Donax arundinaceus</name>
    <dbReference type="NCBI Taxonomy" id="35708"/>
    <lineage>
        <taxon>Eukaryota</taxon>
        <taxon>Viridiplantae</taxon>
        <taxon>Streptophyta</taxon>
        <taxon>Embryophyta</taxon>
        <taxon>Tracheophyta</taxon>
        <taxon>Spermatophyta</taxon>
        <taxon>Magnoliopsida</taxon>
        <taxon>Liliopsida</taxon>
        <taxon>Poales</taxon>
        <taxon>Poaceae</taxon>
        <taxon>PACMAD clade</taxon>
        <taxon>Arundinoideae</taxon>
        <taxon>Arundineae</taxon>
        <taxon>Arundo</taxon>
    </lineage>
</organism>
<evidence type="ECO:0000256" key="1">
    <source>
        <dbReference type="SAM" id="Phobius"/>
    </source>
</evidence>
<keyword evidence="1" id="KW-0812">Transmembrane</keyword>
<protein>
    <submittedName>
        <fullName evidence="2">Uncharacterized protein</fullName>
    </submittedName>
</protein>
<evidence type="ECO:0000313" key="2">
    <source>
        <dbReference type="EMBL" id="JAD46729.1"/>
    </source>
</evidence>
<dbReference type="AlphaFoldDB" id="A0A0A9A4Y1"/>
<reference evidence="2" key="1">
    <citation type="submission" date="2014-09" db="EMBL/GenBank/DDBJ databases">
        <authorList>
            <person name="Magalhaes I.L.F."/>
            <person name="Oliveira U."/>
            <person name="Santos F.R."/>
            <person name="Vidigal T.H.D.A."/>
            <person name="Brescovit A.D."/>
            <person name="Santos A.J."/>
        </authorList>
    </citation>
    <scope>NUCLEOTIDE SEQUENCE</scope>
    <source>
        <tissue evidence="2">Shoot tissue taken approximately 20 cm above the soil surface</tissue>
    </source>
</reference>